<feature type="transmembrane region" description="Helical" evidence="2">
    <location>
        <begin position="273"/>
        <end position="290"/>
    </location>
</feature>
<sequence length="393" mass="42951">MGWKYNAGLFLIATVVIIWVTSAEVTQDIFTDYKQPFAVTYLGASLMVVYLPIAFIKDWFCNLLKCRSSKSGKNAECVDEFSVSISSPHKSNGAQKNYELELGNVIRKDSDLDLSTLAEVKPLVAKYNENTNLLKVERELTGKEIAAYGFYIAPIWFITEYLSNAALARTSVASTTVLSSTSGLFTLFISAFMGQDSLNVAKVAAVFVSMAGVVMTTMGKTWAADDSQSSDAGKHSLVGDLFGILSAMSYGLFTVLLKKFSGEEGERVDVQKLFGYIGLFTLVALWWLVWPLMALGIEPKFTIPHSVKVDEVVLANGFIGSVLSDYFWALCVVWTTPLVATLGMSLTIPLAMVADMVIHGRHYSAVYVLGSAQVFAGFVIANLSDWLTKKLGL</sequence>
<dbReference type="EMBL" id="JBGMDY010000001">
    <property type="protein sequence ID" value="KAL2346696.1"/>
    <property type="molecule type" value="Genomic_DNA"/>
</dbReference>
<keyword evidence="3" id="KW-0732">Signal</keyword>
<feature type="chain" id="PRO_5044802723" description="EamA domain-containing protein" evidence="3">
    <location>
        <begin position="24"/>
        <end position="393"/>
    </location>
</feature>
<protein>
    <recommendedName>
        <fullName evidence="6">EamA domain-containing protein</fullName>
    </recommendedName>
</protein>
<keyword evidence="5" id="KW-1185">Reference proteome</keyword>
<dbReference type="PANTHER" id="PTHR23051">
    <property type="entry name" value="SOLUTE CARRIER FAMILY 35, MEMBER F5"/>
    <property type="match status" value="1"/>
</dbReference>
<keyword evidence="2" id="KW-0812">Transmembrane</keyword>
<dbReference type="AlphaFoldDB" id="A0ABD1NFH4"/>
<evidence type="ECO:0000313" key="5">
    <source>
        <dbReference type="Proteomes" id="UP001603857"/>
    </source>
</evidence>
<evidence type="ECO:0000256" key="3">
    <source>
        <dbReference type="SAM" id="SignalP"/>
    </source>
</evidence>
<name>A0ABD1NFH4_9FABA</name>
<dbReference type="InterPro" id="IPR037185">
    <property type="entry name" value="EmrE-like"/>
</dbReference>
<feature type="transmembrane region" description="Helical" evidence="2">
    <location>
        <begin position="242"/>
        <end position="261"/>
    </location>
</feature>
<evidence type="ECO:0008006" key="6">
    <source>
        <dbReference type="Google" id="ProtNLM"/>
    </source>
</evidence>
<evidence type="ECO:0000256" key="2">
    <source>
        <dbReference type="SAM" id="Phobius"/>
    </source>
</evidence>
<gene>
    <name evidence="4" type="ORF">Fmac_000696</name>
</gene>
<accession>A0ABD1NFH4</accession>
<feature type="transmembrane region" description="Helical" evidence="2">
    <location>
        <begin position="145"/>
        <end position="166"/>
    </location>
</feature>
<feature type="transmembrane region" description="Helical" evidence="2">
    <location>
        <begin position="365"/>
        <end position="384"/>
    </location>
</feature>
<feature type="transmembrane region" description="Helical" evidence="2">
    <location>
        <begin position="39"/>
        <end position="60"/>
    </location>
</feature>
<keyword evidence="2" id="KW-0472">Membrane</keyword>
<evidence type="ECO:0000313" key="4">
    <source>
        <dbReference type="EMBL" id="KAL2346696.1"/>
    </source>
</evidence>
<evidence type="ECO:0000256" key="1">
    <source>
        <dbReference type="ARBA" id="ARBA00004141"/>
    </source>
</evidence>
<proteinExistence type="predicted"/>
<dbReference type="Proteomes" id="UP001603857">
    <property type="component" value="Unassembled WGS sequence"/>
</dbReference>
<feature type="transmembrane region" description="Helical" evidence="2">
    <location>
        <begin position="200"/>
        <end position="222"/>
    </location>
</feature>
<organism evidence="4 5">
    <name type="scientific">Flemingia macrophylla</name>
    <dbReference type="NCBI Taxonomy" id="520843"/>
    <lineage>
        <taxon>Eukaryota</taxon>
        <taxon>Viridiplantae</taxon>
        <taxon>Streptophyta</taxon>
        <taxon>Embryophyta</taxon>
        <taxon>Tracheophyta</taxon>
        <taxon>Spermatophyta</taxon>
        <taxon>Magnoliopsida</taxon>
        <taxon>eudicotyledons</taxon>
        <taxon>Gunneridae</taxon>
        <taxon>Pentapetalae</taxon>
        <taxon>rosids</taxon>
        <taxon>fabids</taxon>
        <taxon>Fabales</taxon>
        <taxon>Fabaceae</taxon>
        <taxon>Papilionoideae</taxon>
        <taxon>50 kb inversion clade</taxon>
        <taxon>NPAAA clade</taxon>
        <taxon>indigoferoid/millettioid clade</taxon>
        <taxon>Phaseoleae</taxon>
        <taxon>Flemingia</taxon>
    </lineage>
</organism>
<reference evidence="4 5" key="1">
    <citation type="submission" date="2024-08" db="EMBL/GenBank/DDBJ databases">
        <title>Insights into the chromosomal genome structure of Flemingia macrophylla.</title>
        <authorList>
            <person name="Ding Y."/>
            <person name="Zhao Y."/>
            <person name="Bi W."/>
            <person name="Wu M."/>
            <person name="Zhao G."/>
            <person name="Gong Y."/>
            <person name="Li W."/>
            <person name="Zhang P."/>
        </authorList>
    </citation>
    <scope>NUCLEOTIDE SEQUENCE [LARGE SCALE GENOMIC DNA]</scope>
    <source>
        <strain evidence="4">DYQJB</strain>
        <tissue evidence="4">Leaf</tissue>
    </source>
</reference>
<dbReference type="PANTHER" id="PTHR23051:SF12">
    <property type="entry name" value="OS04G0645600 PROTEIN"/>
    <property type="match status" value="1"/>
</dbReference>
<feature type="transmembrane region" description="Helical" evidence="2">
    <location>
        <begin position="326"/>
        <end position="353"/>
    </location>
</feature>
<dbReference type="SUPFAM" id="SSF103481">
    <property type="entry name" value="Multidrug resistance efflux transporter EmrE"/>
    <property type="match status" value="1"/>
</dbReference>
<comment type="caution">
    <text evidence="4">The sequence shown here is derived from an EMBL/GenBank/DDBJ whole genome shotgun (WGS) entry which is preliminary data.</text>
</comment>
<feature type="signal peptide" evidence="3">
    <location>
        <begin position="1"/>
        <end position="23"/>
    </location>
</feature>
<feature type="transmembrane region" description="Helical" evidence="2">
    <location>
        <begin position="172"/>
        <end position="193"/>
    </location>
</feature>
<keyword evidence="2" id="KW-1133">Transmembrane helix</keyword>
<comment type="subcellular location">
    <subcellularLocation>
        <location evidence="1">Membrane</location>
        <topology evidence="1">Multi-pass membrane protein</topology>
    </subcellularLocation>
</comment>